<protein>
    <submittedName>
        <fullName evidence="3">Uncharacterized protein</fullName>
    </submittedName>
</protein>
<evidence type="ECO:0000313" key="3">
    <source>
        <dbReference type="EMBL" id="KAG5463762.1"/>
    </source>
</evidence>
<organism evidence="3 4">
    <name type="scientific">Olpidium bornovanus</name>
    <dbReference type="NCBI Taxonomy" id="278681"/>
    <lineage>
        <taxon>Eukaryota</taxon>
        <taxon>Fungi</taxon>
        <taxon>Fungi incertae sedis</taxon>
        <taxon>Olpidiomycota</taxon>
        <taxon>Olpidiomycotina</taxon>
        <taxon>Olpidiomycetes</taxon>
        <taxon>Olpidiales</taxon>
        <taxon>Olpidiaceae</taxon>
        <taxon>Olpidium</taxon>
    </lineage>
</organism>
<keyword evidence="2" id="KW-0472">Membrane</keyword>
<dbReference type="EMBL" id="JAEFCI010000108">
    <property type="protein sequence ID" value="KAG5463762.1"/>
    <property type="molecule type" value="Genomic_DNA"/>
</dbReference>
<evidence type="ECO:0000256" key="1">
    <source>
        <dbReference type="SAM" id="MobiDB-lite"/>
    </source>
</evidence>
<keyword evidence="2" id="KW-1133">Transmembrane helix</keyword>
<evidence type="ECO:0000256" key="2">
    <source>
        <dbReference type="SAM" id="Phobius"/>
    </source>
</evidence>
<name>A0A8H8DMX3_9FUNG</name>
<gene>
    <name evidence="3" type="ORF">BJ554DRAFT_1716</name>
</gene>
<dbReference type="Proteomes" id="UP000673691">
    <property type="component" value="Unassembled WGS sequence"/>
</dbReference>
<reference evidence="3 4" key="1">
    <citation type="journal article" name="Sci. Rep.">
        <title>Genome-scale phylogenetic analyses confirm Olpidium as the closest living zoosporic fungus to the non-flagellated, terrestrial fungi.</title>
        <authorList>
            <person name="Chang Y."/>
            <person name="Rochon D."/>
            <person name="Sekimoto S."/>
            <person name="Wang Y."/>
            <person name="Chovatia M."/>
            <person name="Sandor L."/>
            <person name="Salamov A."/>
            <person name="Grigoriev I.V."/>
            <person name="Stajich J.E."/>
            <person name="Spatafora J.W."/>
        </authorList>
    </citation>
    <scope>NUCLEOTIDE SEQUENCE [LARGE SCALE GENOMIC DNA]</scope>
    <source>
        <strain evidence="3">S191</strain>
    </source>
</reference>
<feature type="compositionally biased region" description="Polar residues" evidence="1">
    <location>
        <begin position="127"/>
        <end position="150"/>
    </location>
</feature>
<proteinExistence type="predicted"/>
<keyword evidence="2" id="KW-0812">Transmembrane</keyword>
<comment type="caution">
    <text evidence="3">The sequence shown here is derived from an EMBL/GenBank/DDBJ whole genome shotgun (WGS) entry which is preliminary data.</text>
</comment>
<evidence type="ECO:0000313" key="4">
    <source>
        <dbReference type="Proteomes" id="UP000673691"/>
    </source>
</evidence>
<sequence length="208" mass="22138">MILDAPLGLSVRIGLLSVIWPAALAGTLGTSARIGSLSAVSPAALAGALGTLLPSVSLVRIAILFALAAALRSFPVSRVQAPLGRDGRGDGMAGALAAWWCSRGGAALPPGKKRRYTTLDAGPHLPSTPSSNVPSTRTELASRKPSTVVSSRPRERADSLSWPAAVARRPGKTRDRSPLLVYYCVRWWVGRYTTCDQRYFRCATRTRD</sequence>
<dbReference type="AlphaFoldDB" id="A0A8H8DMX3"/>
<keyword evidence="4" id="KW-1185">Reference proteome</keyword>
<feature type="region of interest" description="Disordered" evidence="1">
    <location>
        <begin position="112"/>
        <end position="155"/>
    </location>
</feature>
<feature type="transmembrane region" description="Helical" evidence="2">
    <location>
        <begin position="49"/>
        <end position="71"/>
    </location>
</feature>
<accession>A0A8H8DMX3</accession>